<accession>A0A1M6IXC5</accession>
<evidence type="ECO:0000313" key="3">
    <source>
        <dbReference type="Proteomes" id="UP000183982"/>
    </source>
</evidence>
<feature type="transmembrane region" description="Helical" evidence="1">
    <location>
        <begin position="401"/>
        <end position="418"/>
    </location>
</feature>
<keyword evidence="1" id="KW-1133">Transmembrane helix</keyword>
<keyword evidence="1" id="KW-0472">Membrane</keyword>
<evidence type="ECO:0000313" key="2">
    <source>
        <dbReference type="EMBL" id="SHJ39061.1"/>
    </source>
</evidence>
<feature type="transmembrane region" description="Helical" evidence="1">
    <location>
        <begin position="370"/>
        <end position="389"/>
    </location>
</feature>
<sequence length="426" mass="47743">MTPVEDHPLRYKLANELHARPFPSLEAPCTAVFLAIKQTERAAGRDRVRDLEHLIDLLDRHGAPHPQPGATHYSGEIGRHVLKWEQHTEFVTYTVFTRGLSARPFDPAEFEVFPGEWLARMPGVRMTSALIRVEERPDEEVLLSNLKDWFVPESLAVSEVLDGAAVVASDFRINPAGHMRMAVFVSEGTGKRRAGRIVQRLCEIETYKSVSMLGFAKVRSLSPSLGELESQLNDMMAEISSGDARADETLDVLLQTSAELEKMIAQTSFRFGATGAYETIVNQRIEVMREQRYNGRQTFAEFMMRRYDPAMRTVTSTKVRLEALANRAMRAGELLRTKVDVARSAQNQALLESMDRRADMALRLQETVEGLSVVAISYYAVSLVSYAAYPLASAAGLSKGMLTAAVTLPVVGAVWWMVRRIRKRMH</sequence>
<organism evidence="2 3">
    <name type="scientific">Shimia gijangensis</name>
    <dbReference type="NCBI Taxonomy" id="1470563"/>
    <lineage>
        <taxon>Bacteria</taxon>
        <taxon>Pseudomonadati</taxon>
        <taxon>Pseudomonadota</taxon>
        <taxon>Alphaproteobacteria</taxon>
        <taxon>Rhodobacterales</taxon>
        <taxon>Roseobacteraceae</taxon>
    </lineage>
</organism>
<keyword evidence="1" id="KW-0812">Transmembrane</keyword>
<dbReference type="Pfam" id="PF11902">
    <property type="entry name" value="DUF3422"/>
    <property type="match status" value="1"/>
</dbReference>
<dbReference type="EMBL" id="FQZQ01000008">
    <property type="protein sequence ID" value="SHJ39061.1"/>
    <property type="molecule type" value="Genomic_DNA"/>
</dbReference>
<keyword evidence="3" id="KW-1185">Reference proteome</keyword>
<name>A0A1M6IXC5_9RHOB</name>
<dbReference type="InterPro" id="IPR021830">
    <property type="entry name" value="DUF3422"/>
</dbReference>
<dbReference type="RefSeq" id="WP_073251832.1">
    <property type="nucleotide sequence ID" value="NZ_FQZQ01000008.1"/>
</dbReference>
<dbReference type="Proteomes" id="UP000183982">
    <property type="component" value="Unassembled WGS sequence"/>
</dbReference>
<evidence type="ECO:0000256" key="1">
    <source>
        <dbReference type="SAM" id="Phobius"/>
    </source>
</evidence>
<reference evidence="3" key="1">
    <citation type="submission" date="2016-11" db="EMBL/GenBank/DDBJ databases">
        <authorList>
            <person name="Varghese N."/>
            <person name="Submissions S."/>
        </authorList>
    </citation>
    <scope>NUCLEOTIDE SEQUENCE [LARGE SCALE GENOMIC DNA]</scope>
    <source>
        <strain evidence="3">DSM 100564</strain>
    </source>
</reference>
<dbReference type="STRING" id="1470563.SAMN05444000_10838"/>
<dbReference type="OrthoDB" id="9767470at2"/>
<proteinExistence type="predicted"/>
<gene>
    <name evidence="2" type="ORF">SAMN05444000_10838</name>
</gene>
<protein>
    <submittedName>
        <fullName evidence="2">Uncharacterized membrane-anchored protein</fullName>
    </submittedName>
</protein>
<dbReference type="AlphaFoldDB" id="A0A1M6IXC5"/>